<evidence type="ECO:0000256" key="10">
    <source>
        <dbReference type="ARBA" id="ARBA00022840"/>
    </source>
</evidence>
<dbReference type="SUPFAM" id="SSF52374">
    <property type="entry name" value="Nucleotidylyl transferase"/>
    <property type="match status" value="1"/>
</dbReference>
<dbReference type="Gene3D" id="2.40.30.30">
    <property type="entry name" value="Riboflavin kinase-like"/>
    <property type="match status" value="1"/>
</dbReference>
<organism evidence="16 17">
    <name type="scientific">Propionigenium maris DSM 9537</name>
    <dbReference type="NCBI Taxonomy" id="1123000"/>
    <lineage>
        <taxon>Bacteria</taxon>
        <taxon>Fusobacteriati</taxon>
        <taxon>Fusobacteriota</taxon>
        <taxon>Fusobacteriia</taxon>
        <taxon>Fusobacteriales</taxon>
        <taxon>Fusobacteriaceae</taxon>
        <taxon>Propionigenium</taxon>
    </lineage>
</organism>
<evidence type="ECO:0000256" key="9">
    <source>
        <dbReference type="ARBA" id="ARBA00022827"/>
    </source>
</evidence>
<dbReference type="GO" id="GO:0009231">
    <property type="term" value="P:riboflavin biosynthetic process"/>
    <property type="evidence" value="ECO:0007669"/>
    <property type="project" value="InterPro"/>
</dbReference>
<dbReference type="CDD" id="cd02064">
    <property type="entry name" value="FAD_synthetase_N"/>
    <property type="match status" value="1"/>
</dbReference>
<dbReference type="AlphaFoldDB" id="A0A9W6LPS3"/>
<comment type="catalytic activity">
    <reaction evidence="13 14">
        <text>FMN + ATP + H(+) = FAD + diphosphate</text>
        <dbReference type="Rhea" id="RHEA:17237"/>
        <dbReference type="ChEBI" id="CHEBI:15378"/>
        <dbReference type="ChEBI" id="CHEBI:30616"/>
        <dbReference type="ChEBI" id="CHEBI:33019"/>
        <dbReference type="ChEBI" id="CHEBI:57692"/>
        <dbReference type="ChEBI" id="CHEBI:58210"/>
        <dbReference type="EC" id="2.7.7.2"/>
    </reaction>
</comment>
<keyword evidence="5 14" id="KW-0808">Transferase</keyword>
<evidence type="ECO:0000256" key="4">
    <source>
        <dbReference type="ARBA" id="ARBA00022643"/>
    </source>
</evidence>
<comment type="catalytic activity">
    <reaction evidence="12 14">
        <text>riboflavin + ATP = FMN + ADP + H(+)</text>
        <dbReference type="Rhea" id="RHEA:14357"/>
        <dbReference type="ChEBI" id="CHEBI:15378"/>
        <dbReference type="ChEBI" id="CHEBI:30616"/>
        <dbReference type="ChEBI" id="CHEBI:57986"/>
        <dbReference type="ChEBI" id="CHEBI:58210"/>
        <dbReference type="ChEBI" id="CHEBI:456216"/>
        <dbReference type="EC" id="2.7.1.26"/>
    </reaction>
</comment>
<evidence type="ECO:0000256" key="11">
    <source>
        <dbReference type="ARBA" id="ARBA00023268"/>
    </source>
</evidence>
<comment type="pathway">
    <text evidence="2 14">Cofactor biosynthesis; FMN biosynthesis; FMN from riboflavin (ATP route): step 1/1.</text>
</comment>
<dbReference type="EC" id="2.7.1.26" evidence="14"/>
<evidence type="ECO:0000256" key="12">
    <source>
        <dbReference type="ARBA" id="ARBA00047880"/>
    </source>
</evidence>
<comment type="caution">
    <text evidence="16">The sequence shown here is derived from an EMBL/GenBank/DDBJ whole genome shotgun (WGS) entry which is preliminary data.</text>
</comment>
<proteinExistence type="inferred from homology"/>
<dbReference type="GO" id="GO:0005524">
    <property type="term" value="F:ATP binding"/>
    <property type="evidence" value="ECO:0007669"/>
    <property type="project" value="UniProtKB-UniRule"/>
</dbReference>
<dbReference type="GO" id="GO:0008531">
    <property type="term" value="F:riboflavin kinase activity"/>
    <property type="evidence" value="ECO:0007669"/>
    <property type="project" value="UniProtKB-UniRule"/>
</dbReference>
<dbReference type="Pfam" id="PF01687">
    <property type="entry name" value="Flavokinase"/>
    <property type="match status" value="1"/>
</dbReference>
<dbReference type="FunFam" id="3.40.50.620:FF:000021">
    <property type="entry name" value="Riboflavin biosynthesis protein"/>
    <property type="match status" value="1"/>
</dbReference>
<evidence type="ECO:0000256" key="3">
    <source>
        <dbReference type="ARBA" id="ARBA00022630"/>
    </source>
</evidence>
<evidence type="ECO:0000256" key="1">
    <source>
        <dbReference type="ARBA" id="ARBA00004726"/>
    </source>
</evidence>
<dbReference type="PANTHER" id="PTHR22749:SF6">
    <property type="entry name" value="RIBOFLAVIN KINASE"/>
    <property type="match status" value="1"/>
</dbReference>
<evidence type="ECO:0000256" key="14">
    <source>
        <dbReference type="PIRNR" id="PIRNR004491"/>
    </source>
</evidence>
<evidence type="ECO:0000256" key="6">
    <source>
        <dbReference type="ARBA" id="ARBA00022695"/>
    </source>
</evidence>
<dbReference type="EMBL" id="BSDY01000028">
    <property type="protein sequence ID" value="GLI57902.1"/>
    <property type="molecule type" value="Genomic_DNA"/>
</dbReference>
<dbReference type="Pfam" id="PF06574">
    <property type="entry name" value="FAD_syn"/>
    <property type="match status" value="1"/>
</dbReference>
<feature type="domain" description="Riboflavin kinase" evidence="15">
    <location>
        <begin position="183"/>
        <end position="308"/>
    </location>
</feature>
<keyword evidence="3 14" id="KW-0285">Flavoprotein</keyword>
<keyword evidence="6 14" id="KW-0548">Nucleotidyltransferase</keyword>
<evidence type="ECO:0000256" key="5">
    <source>
        <dbReference type="ARBA" id="ARBA00022679"/>
    </source>
</evidence>
<dbReference type="NCBIfam" id="NF004160">
    <property type="entry name" value="PRK05627.1-3"/>
    <property type="match status" value="1"/>
</dbReference>
<evidence type="ECO:0000256" key="13">
    <source>
        <dbReference type="ARBA" id="ARBA00049494"/>
    </source>
</evidence>
<evidence type="ECO:0000256" key="7">
    <source>
        <dbReference type="ARBA" id="ARBA00022741"/>
    </source>
</evidence>
<dbReference type="InterPro" id="IPR023468">
    <property type="entry name" value="Riboflavin_kinase"/>
</dbReference>
<evidence type="ECO:0000313" key="16">
    <source>
        <dbReference type="EMBL" id="GLI57902.1"/>
    </source>
</evidence>
<dbReference type="InterPro" id="IPR023465">
    <property type="entry name" value="Riboflavin_kinase_dom_sf"/>
</dbReference>
<keyword evidence="17" id="KW-1185">Reference proteome</keyword>
<dbReference type="RefSeq" id="WP_281837577.1">
    <property type="nucleotide sequence ID" value="NZ_BSDY01000028.1"/>
</dbReference>
<dbReference type="Gene3D" id="3.40.50.620">
    <property type="entry name" value="HUPs"/>
    <property type="match status" value="1"/>
</dbReference>
<keyword evidence="4 14" id="KW-0288">FMN</keyword>
<dbReference type="NCBIfam" id="NF004162">
    <property type="entry name" value="PRK05627.1-5"/>
    <property type="match status" value="1"/>
</dbReference>
<comment type="similarity">
    <text evidence="14">Belongs to the ribF family.</text>
</comment>
<dbReference type="PANTHER" id="PTHR22749">
    <property type="entry name" value="RIBOFLAVIN KINASE/FMN ADENYLYLTRANSFERASE"/>
    <property type="match status" value="1"/>
</dbReference>
<dbReference type="InterPro" id="IPR015865">
    <property type="entry name" value="Riboflavin_kinase_bac/euk"/>
</dbReference>
<dbReference type="NCBIfam" id="TIGR00083">
    <property type="entry name" value="ribF"/>
    <property type="match status" value="1"/>
</dbReference>
<name>A0A9W6LPS3_9FUSO</name>
<dbReference type="PIRSF" id="PIRSF004491">
    <property type="entry name" value="FAD_Synth"/>
    <property type="match status" value="1"/>
</dbReference>
<keyword evidence="7 14" id="KW-0547">Nucleotide-binding</keyword>
<comment type="pathway">
    <text evidence="1 14">Cofactor biosynthesis; FAD biosynthesis; FAD from FMN: step 1/1.</text>
</comment>
<keyword evidence="11" id="KW-0511">Multifunctional enzyme</keyword>
<dbReference type="InterPro" id="IPR002606">
    <property type="entry name" value="Riboflavin_kinase_bac"/>
</dbReference>
<keyword evidence="8 14" id="KW-0418">Kinase</keyword>
<sequence>MKIIDNIFTEDIKVSNTYVAIGSFDGIHHGHREVIQGAVNKAKENGGKSLVFTFANHPLEIVNKDIAPRLINSKEEKIHVLEKLGVDYVVFQPFDKQFAHISPLDFVEDLLHEKLGAREVFVGFNFSFGEGGAAKTKDLKDLGKAVGIEVNEIKPVKKNDQVISSTLIRRLISEGKLDEVEKFLGYPVFIIGEVVHGKKLGRKMGFPTANLSILNKVYPPFGLYGAKVRVEGEDFERDAVVNIGKNPTLKPGEQSIEVHILDFDEYIYGKKIYLKLKKYLREEKKFSSMEELREAIKNDVLMWKEYVKEVEDGGN</sequence>
<accession>A0A9W6LPS3</accession>
<evidence type="ECO:0000259" key="15">
    <source>
        <dbReference type="SMART" id="SM00904"/>
    </source>
</evidence>
<protein>
    <recommendedName>
        <fullName evidence="14">Riboflavin biosynthesis protein</fullName>
    </recommendedName>
    <domain>
        <recommendedName>
            <fullName evidence="14">Riboflavin kinase</fullName>
            <ecNumber evidence="14">2.7.1.26</ecNumber>
        </recommendedName>
        <alternativeName>
            <fullName evidence="14">Flavokinase</fullName>
        </alternativeName>
    </domain>
    <domain>
        <recommendedName>
            <fullName evidence="14">FMN adenylyltransferase</fullName>
            <ecNumber evidence="14">2.7.7.2</ecNumber>
        </recommendedName>
        <alternativeName>
            <fullName evidence="14">FAD pyrophosphorylase</fullName>
        </alternativeName>
        <alternativeName>
            <fullName evidence="14">FAD synthase</fullName>
        </alternativeName>
    </domain>
</protein>
<evidence type="ECO:0000256" key="2">
    <source>
        <dbReference type="ARBA" id="ARBA00005201"/>
    </source>
</evidence>
<keyword evidence="10 14" id="KW-0067">ATP-binding</keyword>
<gene>
    <name evidence="16" type="ORF">PM10SUCC1_34160</name>
</gene>
<dbReference type="GO" id="GO:0003919">
    <property type="term" value="F:FMN adenylyltransferase activity"/>
    <property type="evidence" value="ECO:0007669"/>
    <property type="project" value="UniProtKB-UniRule"/>
</dbReference>
<dbReference type="GO" id="GO:0009398">
    <property type="term" value="P:FMN biosynthetic process"/>
    <property type="evidence" value="ECO:0007669"/>
    <property type="project" value="UniProtKB-UniRule"/>
</dbReference>
<dbReference type="SUPFAM" id="SSF82114">
    <property type="entry name" value="Riboflavin kinase-like"/>
    <property type="match status" value="1"/>
</dbReference>
<evidence type="ECO:0000313" key="17">
    <source>
        <dbReference type="Proteomes" id="UP001144471"/>
    </source>
</evidence>
<dbReference type="Proteomes" id="UP001144471">
    <property type="component" value="Unassembled WGS sequence"/>
</dbReference>
<dbReference type="GO" id="GO:0006747">
    <property type="term" value="P:FAD biosynthetic process"/>
    <property type="evidence" value="ECO:0007669"/>
    <property type="project" value="UniProtKB-UniRule"/>
</dbReference>
<dbReference type="SMART" id="SM00904">
    <property type="entry name" value="Flavokinase"/>
    <property type="match status" value="1"/>
</dbReference>
<dbReference type="InterPro" id="IPR014729">
    <property type="entry name" value="Rossmann-like_a/b/a_fold"/>
</dbReference>
<dbReference type="InterPro" id="IPR015864">
    <property type="entry name" value="FAD_synthase"/>
</dbReference>
<evidence type="ECO:0000256" key="8">
    <source>
        <dbReference type="ARBA" id="ARBA00022777"/>
    </source>
</evidence>
<keyword evidence="9 14" id="KW-0274">FAD</keyword>
<dbReference type="EC" id="2.7.7.2" evidence="14"/>
<reference evidence="16" key="1">
    <citation type="submission" date="2022-12" db="EMBL/GenBank/DDBJ databases">
        <title>Reference genome sequencing for broad-spectrum identification of bacterial and archaeal isolates by mass spectrometry.</title>
        <authorList>
            <person name="Sekiguchi Y."/>
            <person name="Tourlousse D.M."/>
        </authorList>
    </citation>
    <scope>NUCLEOTIDE SEQUENCE</scope>
    <source>
        <strain evidence="16">10succ1</strain>
    </source>
</reference>